<keyword evidence="1" id="KW-0472">Membrane</keyword>
<protein>
    <submittedName>
        <fullName evidence="2">Uncharacterized protein</fullName>
    </submittedName>
</protein>
<keyword evidence="3" id="KW-1185">Reference proteome</keyword>
<sequence length="225" mass="26117">MSFRKEKRGLVGRQNVALLQTLAVLYLYLSILLGRDRDGDHHQQETGIRHYLTSALGVVYVLRCNLMLRWLLPRAVSKEEIYFVFPVFLPVVLLSLAKGAKDVEREVTTVEALVALGLYAAGSWLSTRSEWQRKAWKERRENRGKCYTEGLFALSRNPNYLGDVVLFSGWALATGRWWTWWVPLFMGLSFVFYHIPEKEAYLASRYKAQWPAYKARTKALLPYIH</sequence>
<dbReference type="Proteomes" id="UP000316726">
    <property type="component" value="Chromosome 10"/>
</dbReference>
<feature type="transmembrane region" description="Helical" evidence="1">
    <location>
        <begin position="51"/>
        <end position="72"/>
    </location>
</feature>
<feature type="transmembrane region" description="Helical" evidence="1">
    <location>
        <begin position="112"/>
        <end position="131"/>
    </location>
</feature>
<feature type="transmembrane region" description="Helical" evidence="1">
    <location>
        <begin position="178"/>
        <end position="195"/>
    </location>
</feature>
<dbReference type="InterPro" id="IPR010721">
    <property type="entry name" value="UstE-like"/>
</dbReference>
<dbReference type="PANTHER" id="PTHR32251:SF33">
    <property type="entry name" value="STEROID 5-ALPHA REDUCTASE C-TERMINAL DOMAIN-CONTAINING PROTEIN"/>
    <property type="match status" value="1"/>
</dbReference>
<organism evidence="2 3">
    <name type="scientific">Chloropicon primus</name>
    <dbReference type="NCBI Taxonomy" id="1764295"/>
    <lineage>
        <taxon>Eukaryota</taxon>
        <taxon>Viridiplantae</taxon>
        <taxon>Chlorophyta</taxon>
        <taxon>Chloropicophyceae</taxon>
        <taxon>Chloropicales</taxon>
        <taxon>Chloropicaceae</taxon>
        <taxon>Chloropicon</taxon>
    </lineage>
</organism>
<evidence type="ECO:0000313" key="2">
    <source>
        <dbReference type="EMBL" id="QDZ23219.1"/>
    </source>
</evidence>
<evidence type="ECO:0000313" key="3">
    <source>
        <dbReference type="Proteomes" id="UP000316726"/>
    </source>
</evidence>
<keyword evidence="1" id="KW-0812">Transmembrane</keyword>
<name>A0A5B8MRK2_9CHLO</name>
<feature type="transmembrane region" description="Helical" evidence="1">
    <location>
        <begin position="81"/>
        <end position="100"/>
    </location>
</feature>
<keyword evidence="1" id="KW-1133">Transmembrane helix</keyword>
<dbReference type="GO" id="GO:0016020">
    <property type="term" value="C:membrane"/>
    <property type="evidence" value="ECO:0007669"/>
    <property type="project" value="TreeGrafter"/>
</dbReference>
<dbReference type="Pfam" id="PF06966">
    <property type="entry name" value="DUF1295"/>
    <property type="match status" value="1"/>
</dbReference>
<dbReference type="AlphaFoldDB" id="A0A5B8MRK2"/>
<dbReference type="EMBL" id="CP031043">
    <property type="protein sequence ID" value="QDZ23219.1"/>
    <property type="molecule type" value="Genomic_DNA"/>
</dbReference>
<dbReference type="OrthoDB" id="67965at2759"/>
<reference evidence="2 3" key="1">
    <citation type="submission" date="2018-07" db="EMBL/GenBank/DDBJ databases">
        <title>The complete nuclear genome of the prasinophyte Chloropicon primus (CCMP1205).</title>
        <authorList>
            <person name="Pombert J.-F."/>
            <person name="Otis C."/>
            <person name="Turmel M."/>
            <person name="Lemieux C."/>
        </authorList>
    </citation>
    <scope>NUCLEOTIDE SEQUENCE [LARGE SCALE GENOMIC DNA]</scope>
    <source>
        <strain evidence="2 3">CCMP1205</strain>
    </source>
</reference>
<dbReference type="PANTHER" id="PTHR32251">
    <property type="entry name" value="3-OXO-5-ALPHA-STEROID 4-DEHYDROGENASE"/>
    <property type="match status" value="1"/>
</dbReference>
<accession>A0A5B8MRK2</accession>
<evidence type="ECO:0000256" key="1">
    <source>
        <dbReference type="SAM" id="Phobius"/>
    </source>
</evidence>
<dbReference type="PROSITE" id="PS50244">
    <property type="entry name" value="S5A_REDUCTASE"/>
    <property type="match status" value="1"/>
</dbReference>
<gene>
    <name evidence="2" type="ORF">A3770_10p57370</name>
</gene>
<proteinExistence type="predicted"/>
<dbReference type="STRING" id="1764295.A0A5B8MRK2"/>
<feature type="transmembrane region" description="Helical" evidence="1">
    <location>
        <begin position="12"/>
        <end position="31"/>
    </location>
</feature>
<dbReference type="Gene3D" id="1.20.120.1630">
    <property type="match status" value="1"/>
</dbReference>